<dbReference type="AlphaFoldDB" id="A0A385SUC9"/>
<gene>
    <name evidence="1" type="ORF">D4L85_29835</name>
</gene>
<dbReference type="PANTHER" id="PTHR43737:SF1">
    <property type="entry name" value="DUF1501 DOMAIN-CONTAINING PROTEIN"/>
    <property type="match status" value="1"/>
</dbReference>
<dbReference type="PANTHER" id="PTHR43737">
    <property type="entry name" value="BLL7424 PROTEIN"/>
    <property type="match status" value="1"/>
</dbReference>
<organism evidence="1 2">
    <name type="scientific">Chryseolinea soli</name>
    <dbReference type="NCBI Taxonomy" id="2321403"/>
    <lineage>
        <taxon>Bacteria</taxon>
        <taxon>Pseudomonadati</taxon>
        <taxon>Bacteroidota</taxon>
        <taxon>Cytophagia</taxon>
        <taxon>Cytophagales</taxon>
        <taxon>Fulvivirgaceae</taxon>
        <taxon>Chryseolinea</taxon>
    </lineage>
</organism>
<name>A0A385SUC9_9BACT</name>
<proteinExistence type="predicted"/>
<reference evidence="2" key="1">
    <citation type="submission" date="2018-09" db="EMBL/GenBank/DDBJ databases">
        <title>Chryseolinea sp. KIS68-18 isolated from soil.</title>
        <authorList>
            <person name="Weon H.-Y."/>
            <person name="Kwon S.-W."/>
            <person name="Lee S.A."/>
        </authorList>
    </citation>
    <scope>NUCLEOTIDE SEQUENCE [LARGE SCALE GENOMIC DNA]</scope>
    <source>
        <strain evidence="2">KIS68-18</strain>
    </source>
</reference>
<dbReference type="InterPro" id="IPR010869">
    <property type="entry name" value="DUF1501"/>
</dbReference>
<dbReference type="KEGG" id="chk:D4L85_29835"/>
<evidence type="ECO:0000313" key="2">
    <source>
        <dbReference type="Proteomes" id="UP000266183"/>
    </source>
</evidence>
<accession>A0A385SUC9</accession>
<evidence type="ECO:0000313" key="1">
    <source>
        <dbReference type="EMBL" id="AYB34524.1"/>
    </source>
</evidence>
<dbReference type="Proteomes" id="UP000266183">
    <property type="component" value="Chromosome"/>
</dbReference>
<keyword evidence="2" id="KW-1185">Reference proteome</keyword>
<dbReference type="OrthoDB" id="9779968at2"/>
<protein>
    <submittedName>
        <fullName evidence="1">DUF1501 domain-containing protein</fullName>
    </submittedName>
</protein>
<sequence length="420" mass="46707">MDEASLHGIYVLTRISTELIMTSRRNFLKQSLLGATGTLLVPTFLKAFENPNAFAETNDKILVVVQLSGGNDGLNTIVPYRNDLYYQHRPSLAIAADKVLKVSDALGFHPALAPLQKLYDQGYLGVLNNVGYPNPDRSHFRSMDIWQTASPESYLQTGWIGRYLDANCAGCSVADQAIEVDDTLSLALKGDNIKGLAMKDPRKLHQAIHQSFFHDVAQHNTADGVNDPSLHYLYKTMAETVSSADYLYQKAGTPAAGMDYPQSDFSKKLKTVAQLILARVPTRVYYVSMAGFDTHVNQQAQHQRLLQRYSEGITAFVDDLDKGDRMKDVLIMTFSEFGRRVAQNASGGTDHGTANNLFVMTKHLKQKGFLNSTPDLLKLDNGDLIHQLDFRSVYATILDKWLEVAPKKILPGAYPTLDFI</sequence>
<dbReference type="Pfam" id="PF07394">
    <property type="entry name" value="DUF1501"/>
    <property type="match status" value="1"/>
</dbReference>
<dbReference type="EMBL" id="CP032382">
    <property type="protein sequence ID" value="AYB34524.1"/>
    <property type="molecule type" value="Genomic_DNA"/>
</dbReference>